<protein>
    <submittedName>
        <fullName evidence="6">Forkhead box protein P1-like</fullName>
    </submittedName>
</protein>
<evidence type="ECO:0000256" key="4">
    <source>
        <dbReference type="ARBA" id="ARBA00023242"/>
    </source>
</evidence>
<keyword evidence="4" id="KW-0539">Nucleus</keyword>
<dbReference type="Proteomes" id="UP000747542">
    <property type="component" value="Unassembled WGS sequence"/>
</dbReference>
<dbReference type="EMBL" id="JAHLQT010001825">
    <property type="protein sequence ID" value="KAG7177790.1"/>
    <property type="molecule type" value="Genomic_DNA"/>
</dbReference>
<evidence type="ECO:0000256" key="2">
    <source>
        <dbReference type="ARBA" id="ARBA00023015"/>
    </source>
</evidence>
<reference evidence="6" key="1">
    <citation type="journal article" date="2021" name="Sci. Adv.">
        <title>The American lobster genome reveals insights on longevity, neural, and immune adaptations.</title>
        <authorList>
            <person name="Polinski J.M."/>
            <person name="Zimin A.V."/>
            <person name="Clark K.F."/>
            <person name="Kohn A.B."/>
            <person name="Sadowski N."/>
            <person name="Timp W."/>
            <person name="Ptitsyn A."/>
            <person name="Khanna P."/>
            <person name="Romanova D.Y."/>
            <person name="Williams P."/>
            <person name="Greenwood S.J."/>
            <person name="Moroz L.L."/>
            <person name="Walt D.R."/>
            <person name="Bodnar A.G."/>
        </authorList>
    </citation>
    <scope>NUCLEOTIDE SEQUENCE</scope>
    <source>
        <strain evidence="6">GMGI-L3</strain>
    </source>
</reference>
<comment type="subcellular location">
    <subcellularLocation>
        <location evidence="1">Nucleus</location>
    </subcellularLocation>
</comment>
<evidence type="ECO:0000256" key="1">
    <source>
        <dbReference type="ARBA" id="ARBA00004123"/>
    </source>
</evidence>
<dbReference type="FunFam" id="1.20.5.340:FF:000005">
    <property type="entry name" value="Forkhead box P1, isoform CRA_f"/>
    <property type="match status" value="1"/>
</dbReference>
<keyword evidence="2" id="KW-0805">Transcription regulation</keyword>
<keyword evidence="7" id="KW-1185">Reference proteome</keyword>
<dbReference type="Pfam" id="PF16159">
    <property type="entry name" value="FOXP-CC"/>
    <property type="match status" value="1"/>
</dbReference>
<name>A0A8J5ND59_HOMAM</name>
<dbReference type="PANTHER" id="PTHR45796">
    <property type="entry name" value="FORKHEAD BOX P, ISOFORM C"/>
    <property type="match status" value="1"/>
</dbReference>
<evidence type="ECO:0000313" key="7">
    <source>
        <dbReference type="Proteomes" id="UP000747542"/>
    </source>
</evidence>
<dbReference type="PANTHER" id="PTHR45796:SF4">
    <property type="entry name" value="FORKHEAD BOX P, ISOFORM C"/>
    <property type="match status" value="1"/>
</dbReference>
<dbReference type="InterPro" id="IPR032354">
    <property type="entry name" value="FOXP-CC"/>
</dbReference>
<proteinExistence type="predicted"/>
<evidence type="ECO:0000313" key="6">
    <source>
        <dbReference type="EMBL" id="KAG7177790.1"/>
    </source>
</evidence>
<dbReference type="GO" id="GO:0005634">
    <property type="term" value="C:nucleus"/>
    <property type="evidence" value="ECO:0007669"/>
    <property type="project" value="UniProtKB-SubCell"/>
</dbReference>
<accession>A0A8J5ND59</accession>
<gene>
    <name evidence="6" type="primary">Foxp1-L</name>
    <name evidence="6" type="ORF">Hamer_G021982</name>
</gene>
<dbReference type="GO" id="GO:0000978">
    <property type="term" value="F:RNA polymerase II cis-regulatory region sequence-specific DNA binding"/>
    <property type="evidence" value="ECO:0007669"/>
    <property type="project" value="TreeGrafter"/>
</dbReference>
<evidence type="ECO:0000259" key="5">
    <source>
        <dbReference type="Pfam" id="PF16159"/>
    </source>
</evidence>
<dbReference type="AlphaFoldDB" id="A0A8J5ND59"/>
<feature type="non-terminal residue" evidence="6">
    <location>
        <position position="89"/>
    </location>
</feature>
<sequence>MNGLGSEEEEASIRRGHPLYGHGVCKWPGCEAICDDIHAFHKHLNTEHTLDDRSTAQARVQMQVVSQLERQLTKERDRLQAMMNHLHMN</sequence>
<dbReference type="GO" id="GO:0000981">
    <property type="term" value="F:DNA-binding transcription factor activity, RNA polymerase II-specific"/>
    <property type="evidence" value="ECO:0007669"/>
    <property type="project" value="TreeGrafter"/>
</dbReference>
<organism evidence="6 7">
    <name type="scientific">Homarus americanus</name>
    <name type="common">American lobster</name>
    <dbReference type="NCBI Taxonomy" id="6706"/>
    <lineage>
        <taxon>Eukaryota</taxon>
        <taxon>Metazoa</taxon>
        <taxon>Ecdysozoa</taxon>
        <taxon>Arthropoda</taxon>
        <taxon>Crustacea</taxon>
        <taxon>Multicrustacea</taxon>
        <taxon>Malacostraca</taxon>
        <taxon>Eumalacostraca</taxon>
        <taxon>Eucarida</taxon>
        <taxon>Decapoda</taxon>
        <taxon>Pleocyemata</taxon>
        <taxon>Astacidea</taxon>
        <taxon>Nephropoidea</taxon>
        <taxon>Nephropidae</taxon>
        <taxon>Homarus</taxon>
    </lineage>
</organism>
<evidence type="ECO:0000256" key="3">
    <source>
        <dbReference type="ARBA" id="ARBA00023163"/>
    </source>
</evidence>
<keyword evidence="3" id="KW-0804">Transcription</keyword>
<dbReference type="InterPro" id="IPR050998">
    <property type="entry name" value="FOXP"/>
</dbReference>
<dbReference type="Gene3D" id="1.20.5.340">
    <property type="match status" value="1"/>
</dbReference>
<feature type="domain" description="FOXP coiled-coil" evidence="5">
    <location>
        <begin position="19"/>
        <end position="87"/>
    </location>
</feature>
<comment type="caution">
    <text evidence="6">The sequence shown here is derived from an EMBL/GenBank/DDBJ whole genome shotgun (WGS) entry which is preliminary data.</text>
</comment>